<dbReference type="RefSeq" id="WP_282582991.1">
    <property type="nucleotide sequence ID" value="NZ_JAMOIM010000001.1"/>
</dbReference>
<keyword evidence="1" id="KW-0677">Repeat</keyword>
<dbReference type="InterPro" id="IPR002110">
    <property type="entry name" value="Ankyrin_rpt"/>
</dbReference>
<feature type="repeat" description="ANK" evidence="3">
    <location>
        <begin position="116"/>
        <end position="148"/>
    </location>
</feature>
<evidence type="ECO:0000313" key="5">
    <source>
        <dbReference type="Proteomes" id="UP001165667"/>
    </source>
</evidence>
<sequence>MNMAGMGLCVERKARPCGPAASSIAASMLTPKSIARLRRSGLIWIATVALLCPLASAAVAADSTCDALTAQYEARHATLEAPQVSAALFSAAENGCDTLTARLLDAGASTAARDRTGGTALTHAARAGHDKVVELLLGHGADIDERTVEGATPLYAAAEKDRLKAARALVAHGANVSLPGRAGVPPLSAAAYNGDLAMVNLLLDHGADPATPDASGKVAVLYAAARGFVPVVTRLLATGVGVNAVYANKLTLLMWAAGYANDVPVDDGVKLVSLLLDKGATIDAKDDRGRTPLMIAAELGHDEVVDLLLQRGAARDAHDGAGKTAADLAPSEELKAKLAAR</sequence>
<gene>
    <name evidence="4" type="ORF">M8523_01195</name>
</gene>
<dbReference type="PROSITE" id="PS50088">
    <property type="entry name" value="ANK_REPEAT"/>
    <property type="match status" value="4"/>
</dbReference>
<dbReference type="Pfam" id="PF12796">
    <property type="entry name" value="Ank_2"/>
    <property type="match status" value="2"/>
</dbReference>
<dbReference type="PANTHER" id="PTHR24173:SF74">
    <property type="entry name" value="ANKYRIN REPEAT DOMAIN-CONTAINING PROTEIN 16"/>
    <property type="match status" value="1"/>
</dbReference>
<keyword evidence="2 3" id="KW-0040">ANK repeat</keyword>
<evidence type="ECO:0000256" key="2">
    <source>
        <dbReference type="ARBA" id="ARBA00023043"/>
    </source>
</evidence>
<dbReference type="SMART" id="SM00248">
    <property type="entry name" value="ANK"/>
    <property type="match status" value="7"/>
</dbReference>
<organism evidence="4 5">
    <name type="scientific">Lichenifustis flavocetrariae</name>
    <dbReference type="NCBI Taxonomy" id="2949735"/>
    <lineage>
        <taxon>Bacteria</taxon>
        <taxon>Pseudomonadati</taxon>
        <taxon>Pseudomonadota</taxon>
        <taxon>Alphaproteobacteria</taxon>
        <taxon>Hyphomicrobiales</taxon>
        <taxon>Lichenihabitantaceae</taxon>
        <taxon>Lichenifustis</taxon>
    </lineage>
</organism>
<proteinExistence type="predicted"/>
<evidence type="ECO:0000256" key="1">
    <source>
        <dbReference type="ARBA" id="ARBA00022737"/>
    </source>
</evidence>
<dbReference type="EMBL" id="JAMOIM010000001">
    <property type="protein sequence ID" value="MCW6506635.1"/>
    <property type="molecule type" value="Genomic_DNA"/>
</dbReference>
<accession>A0AA42CKT8</accession>
<feature type="repeat" description="ANK" evidence="3">
    <location>
        <begin position="288"/>
        <end position="320"/>
    </location>
</feature>
<protein>
    <submittedName>
        <fullName evidence="4">Ankyrin repeat domain-containing protein</fullName>
    </submittedName>
</protein>
<dbReference type="PROSITE" id="PS50297">
    <property type="entry name" value="ANK_REP_REGION"/>
    <property type="match status" value="4"/>
</dbReference>
<feature type="repeat" description="ANK" evidence="3">
    <location>
        <begin position="149"/>
        <end position="181"/>
    </location>
</feature>
<keyword evidence="5" id="KW-1185">Reference proteome</keyword>
<dbReference type="Proteomes" id="UP001165667">
    <property type="component" value="Unassembled WGS sequence"/>
</dbReference>
<comment type="caution">
    <text evidence="4">The sequence shown here is derived from an EMBL/GenBank/DDBJ whole genome shotgun (WGS) entry which is preliminary data.</text>
</comment>
<evidence type="ECO:0000313" key="4">
    <source>
        <dbReference type="EMBL" id="MCW6506635.1"/>
    </source>
</evidence>
<feature type="repeat" description="ANK" evidence="3">
    <location>
        <begin position="182"/>
        <end position="214"/>
    </location>
</feature>
<dbReference type="SUPFAM" id="SSF48403">
    <property type="entry name" value="Ankyrin repeat"/>
    <property type="match status" value="1"/>
</dbReference>
<reference evidence="4" key="1">
    <citation type="submission" date="2022-05" db="EMBL/GenBank/DDBJ databases">
        <authorList>
            <person name="Pankratov T."/>
        </authorList>
    </citation>
    <scope>NUCLEOTIDE SEQUENCE</scope>
    <source>
        <strain evidence="4">BP6-180914</strain>
    </source>
</reference>
<dbReference type="Pfam" id="PF00023">
    <property type="entry name" value="Ank"/>
    <property type="match status" value="1"/>
</dbReference>
<name>A0AA42CKT8_9HYPH</name>
<evidence type="ECO:0000256" key="3">
    <source>
        <dbReference type="PROSITE-ProRule" id="PRU00023"/>
    </source>
</evidence>
<dbReference type="AlphaFoldDB" id="A0AA42CKT8"/>
<dbReference type="Gene3D" id="1.25.40.20">
    <property type="entry name" value="Ankyrin repeat-containing domain"/>
    <property type="match status" value="2"/>
</dbReference>
<dbReference type="PANTHER" id="PTHR24173">
    <property type="entry name" value="ANKYRIN REPEAT CONTAINING"/>
    <property type="match status" value="1"/>
</dbReference>
<dbReference type="InterPro" id="IPR036770">
    <property type="entry name" value="Ankyrin_rpt-contain_sf"/>
</dbReference>